<comment type="similarity">
    <text evidence="1">Belongs to the LysR transcriptional regulatory family.</text>
</comment>
<dbReference type="PANTHER" id="PTHR30537:SF35">
    <property type="entry name" value="TRANSCRIPTIONAL REGULATORY PROTEIN"/>
    <property type="match status" value="1"/>
</dbReference>
<dbReference type="InterPro" id="IPR005119">
    <property type="entry name" value="LysR_subst-bd"/>
</dbReference>
<dbReference type="SUPFAM" id="SSF46785">
    <property type="entry name" value="Winged helix' DNA-binding domain"/>
    <property type="match status" value="1"/>
</dbReference>
<dbReference type="Gene3D" id="1.10.10.10">
    <property type="entry name" value="Winged helix-like DNA-binding domain superfamily/Winged helix DNA-binding domain"/>
    <property type="match status" value="1"/>
</dbReference>
<comment type="caution">
    <text evidence="6">The sequence shown here is derived from an EMBL/GenBank/DDBJ whole genome shotgun (WGS) entry which is preliminary data.</text>
</comment>
<evidence type="ECO:0000256" key="4">
    <source>
        <dbReference type="ARBA" id="ARBA00023163"/>
    </source>
</evidence>
<evidence type="ECO:0000313" key="7">
    <source>
        <dbReference type="Proteomes" id="UP000004564"/>
    </source>
</evidence>
<accession>A0A6C8G8F5</accession>
<evidence type="ECO:0000256" key="3">
    <source>
        <dbReference type="ARBA" id="ARBA00023125"/>
    </source>
</evidence>
<evidence type="ECO:0000259" key="5">
    <source>
        <dbReference type="PROSITE" id="PS50931"/>
    </source>
</evidence>
<evidence type="ECO:0000256" key="2">
    <source>
        <dbReference type="ARBA" id="ARBA00023015"/>
    </source>
</evidence>
<dbReference type="EMBL" id="AFYI01000002">
    <property type="protein sequence ID" value="EHB41642.1"/>
    <property type="molecule type" value="Genomic_DNA"/>
</dbReference>
<dbReference type="GO" id="GO:0003700">
    <property type="term" value="F:DNA-binding transcription factor activity"/>
    <property type="evidence" value="ECO:0007669"/>
    <property type="project" value="InterPro"/>
</dbReference>
<dbReference type="Proteomes" id="UP000004564">
    <property type="component" value="Chromosome"/>
</dbReference>
<organism evidence="6 7">
    <name type="scientific">Salmonella enterica subsp. enterica serovar Infantis str. SARB27</name>
    <dbReference type="NCBI Taxonomy" id="596155"/>
    <lineage>
        <taxon>Bacteria</taxon>
        <taxon>Pseudomonadati</taxon>
        <taxon>Pseudomonadota</taxon>
        <taxon>Gammaproteobacteria</taxon>
        <taxon>Enterobacterales</taxon>
        <taxon>Enterobacteriaceae</taxon>
        <taxon>Salmonella</taxon>
    </lineage>
</organism>
<evidence type="ECO:0000313" key="6">
    <source>
        <dbReference type="EMBL" id="EHB41642.1"/>
    </source>
</evidence>
<dbReference type="GO" id="GO:0006351">
    <property type="term" value="P:DNA-templated transcription"/>
    <property type="evidence" value="ECO:0007669"/>
    <property type="project" value="TreeGrafter"/>
</dbReference>
<dbReference type="PANTHER" id="PTHR30537">
    <property type="entry name" value="HTH-TYPE TRANSCRIPTIONAL REGULATOR"/>
    <property type="match status" value="1"/>
</dbReference>
<evidence type="ECO:0000256" key="1">
    <source>
        <dbReference type="ARBA" id="ARBA00009437"/>
    </source>
</evidence>
<feature type="domain" description="HTH lysR-type" evidence="5">
    <location>
        <begin position="8"/>
        <end position="65"/>
    </location>
</feature>
<gene>
    <name evidence="6" type="ORF">SEENIN0B_01505</name>
</gene>
<dbReference type="SUPFAM" id="SSF53850">
    <property type="entry name" value="Periplasmic binding protein-like II"/>
    <property type="match status" value="1"/>
</dbReference>
<dbReference type="PROSITE" id="PS50931">
    <property type="entry name" value="HTH_LYSR"/>
    <property type="match status" value="1"/>
</dbReference>
<dbReference type="CDD" id="cd08422">
    <property type="entry name" value="PBP2_CrgA_like"/>
    <property type="match status" value="1"/>
</dbReference>
<dbReference type="InterPro" id="IPR000847">
    <property type="entry name" value="LysR_HTH_N"/>
</dbReference>
<keyword evidence="4" id="KW-0804">Transcription</keyword>
<dbReference type="Pfam" id="PF03466">
    <property type="entry name" value="LysR_substrate"/>
    <property type="match status" value="1"/>
</dbReference>
<reference evidence="6 7" key="1">
    <citation type="submission" date="2011-09" db="EMBL/GenBank/DDBJ databases">
        <authorList>
            <person name="McClelland M."/>
            <person name="Clifton S."/>
            <person name="Porwollik S."/>
            <person name="Cheng P."/>
            <person name="Wollam A."/>
            <person name="Wang C."/>
            <person name="Pepin K."/>
            <person name="Bhonagiri V."/>
            <person name="Fulton R."/>
            <person name="Fulton L.F."/>
            <person name="Delehaunty K."/>
            <person name="Fronick C."/>
            <person name="O'Laughlin M."/>
            <person name="Godfrey J."/>
            <person name="Waligorski J."/>
            <person name="Appelbaum E."/>
            <person name="Farmer C."/>
            <person name="Strong C."/>
            <person name="Tomlinson C."/>
            <person name="Hou S."/>
            <person name="Minx P."/>
            <person name="Warren W."/>
            <person name="Wilson R.K."/>
        </authorList>
    </citation>
    <scope>NUCLEOTIDE SEQUENCE [LARGE SCALE GENOMIC DNA]</scope>
    <source>
        <strain evidence="7">SARB 27</strain>
    </source>
</reference>
<dbReference type="GO" id="GO:0043565">
    <property type="term" value="F:sequence-specific DNA binding"/>
    <property type="evidence" value="ECO:0007669"/>
    <property type="project" value="TreeGrafter"/>
</dbReference>
<dbReference type="InterPro" id="IPR058163">
    <property type="entry name" value="LysR-type_TF_proteobact-type"/>
</dbReference>
<proteinExistence type="inferred from homology"/>
<keyword evidence="2" id="KW-0805">Transcription regulation</keyword>
<name>A0A6C8G8F5_SALIN</name>
<protein>
    <submittedName>
        <fullName evidence="6">LysR substrate binding domain protein</fullName>
    </submittedName>
</protein>
<dbReference type="InterPro" id="IPR036390">
    <property type="entry name" value="WH_DNA-bd_sf"/>
</dbReference>
<dbReference type="InterPro" id="IPR036388">
    <property type="entry name" value="WH-like_DNA-bd_sf"/>
</dbReference>
<keyword evidence="3" id="KW-0238">DNA-binding</keyword>
<dbReference type="AlphaFoldDB" id="A0A6C8G8F5"/>
<sequence>MKMMTIPLTIKQIEMLVKASESKGLSEAARLLNLSPSAISKGLAALEENLGVALIKRTTRNFQLTEAGEFFVARASKLLEEFDDVINSTCEYINYPHGLLKVTSSVAFGYAHLVEIFDKYRELNKDVELILELDDHIVNLNENDVDIALRITSTPPQNYATRKLAEVSWMYCASPAYLEKMGAPKKLDDLINHQCLVYQGITPSLRFSAPGSSSNSCNHRPKIPLSVNSSLLLLKAALASQGIAWLPSYLVSSHIEDGELIPLTMDGKCVYPTHSLYALYFPSKYKNPKVRSFIDFLLEDHQPWKKWEETINKLKF</sequence>
<dbReference type="Gene3D" id="3.40.190.290">
    <property type="match status" value="1"/>
</dbReference>
<dbReference type="Pfam" id="PF00126">
    <property type="entry name" value="HTH_1"/>
    <property type="match status" value="1"/>
</dbReference>
<dbReference type="FunFam" id="1.10.10.10:FF:000001">
    <property type="entry name" value="LysR family transcriptional regulator"/>
    <property type="match status" value="1"/>
</dbReference>